<comment type="caution">
    <text evidence="1">The sequence shown here is derived from an EMBL/GenBank/DDBJ whole genome shotgun (WGS) entry which is preliminary data.</text>
</comment>
<name>A0A1V1NSX8_9BACT</name>
<protein>
    <submittedName>
        <fullName evidence="1">Uncharacterized protein</fullName>
    </submittedName>
</protein>
<proteinExistence type="predicted"/>
<dbReference type="AlphaFoldDB" id="A0A1V1NSX8"/>
<evidence type="ECO:0000313" key="1">
    <source>
        <dbReference type="EMBL" id="ETR65679.1"/>
    </source>
</evidence>
<dbReference type="EMBL" id="ATBP01002595">
    <property type="protein sequence ID" value="ETR65679.1"/>
    <property type="molecule type" value="Genomic_DNA"/>
</dbReference>
<reference evidence="2" key="1">
    <citation type="submission" date="2012-11" db="EMBL/GenBank/DDBJ databases">
        <authorList>
            <person name="Lucero-Rivera Y.E."/>
            <person name="Tovar-Ramirez D."/>
        </authorList>
    </citation>
    <scope>NUCLEOTIDE SEQUENCE [LARGE SCALE GENOMIC DNA]</scope>
    <source>
        <strain evidence="2">Araruama</strain>
    </source>
</reference>
<dbReference type="Proteomes" id="UP000189670">
    <property type="component" value="Unassembled WGS sequence"/>
</dbReference>
<gene>
    <name evidence="1" type="ORF">OMM_13877</name>
</gene>
<organism evidence="1 2">
    <name type="scientific">Candidatus Magnetoglobus multicellularis str. Araruama</name>
    <dbReference type="NCBI Taxonomy" id="890399"/>
    <lineage>
        <taxon>Bacteria</taxon>
        <taxon>Pseudomonadati</taxon>
        <taxon>Thermodesulfobacteriota</taxon>
        <taxon>Desulfobacteria</taxon>
        <taxon>Desulfobacterales</taxon>
        <taxon>Desulfobacteraceae</taxon>
        <taxon>Candidatus Magnetoglobus</taxon>
    </lineage>
</organism>
<feature type="non-terminal residue" evidence="1">
    <location>
        <position position="1"/>
    </location>
</feature>
<evidence type="ECO:0000313" key="2">
    <source>
        <dbReference type="Proteomes" id="UP000189670"/>
    </source>
</evidence>
<accession>A0A1V1NSX8</accession>
<sequence length="99" mass="11320">KSHVCYANSLHLQVIENYGQLRLTHATKQIPLSKAYVKVYSKTKNKAVQFHKDGYTDLRGCFDYVSLNTEQLDTIEKFAILVIDEKYGAITREAGVPKR</sequence>